<proteinExistence type="inferred from homology"/>
<dbReference type="Pfam" id="PF06964">
    <property type="entry name" value="Alpha-L-AF_C"/>
    <property type="match status" value="1"/>
</dbReference>
<accession>A0ABU1ZFR4</accession>
<dbReference type="InterPro" id="IPR051563">
    <property type="entry name" value="Glycosyl_Hydrolase_51"/>
</dbReference>
<organism evidence="9 10">
    <name type="scientific">Pelomonas aquatica</name>
    <dbReference type="NCBI Taxonomy" id="431058"/>
    <lineage>
        <taxon>Bacteria</taxon>
        <taxon>Pseudomonadati</taxon>
        <taxon>Pseudomonadota</taxon>
        <taxon>Betaproteobacteria</taxon>
        <taxon>Burkholderiales</taxon>
        <taxon>Sphaerotilaceae</taxon>
        <taxon>Roseateles</taxon>
    </lineage>
</organism>
<dbReference type="EMBL" id="JAVDXQ010000008">
    <property type="protein sequence ID" value="MDR7299428.1"/>
    <property type="molecule type" value="Genomic_DNA"/>
</dbReference>
<keyword evidence="9" id="KW-0326">Glycosidase</keyword>
<dbReference type="EC" id="3.2.1.55" evidence="3"/>
<sequence length="665" mass="73383">MRNINLTSLCTLASAFLALPANAQSTGVASQPEIHITADRVKTRINPRMYGLMTEEINFAYEGGLYGELIRNRSFKGEAGYAYQAEEPVYWNAVGAAELALDRNNKLNDALDLSLALTLKSASPEQPAGIRNGGYWGIGLKPDTSYTVSFYAKAEGEIGPLLASLVKAGGASLVSGKVDGVGRDWKKFQITLRTGSELVPSKDNVFTLTASRPGKLWLQQVSVFGPTYKNRPNGLRPDLMELMAGLKPKFLRFPGGNYVEGDTFGQRFEWKKTIGDPAQRPGHRSPWNYWSTDGMGMLEFLLWCEDLGMEPLLDVFAGYALNGERLSSEEDLAPFVQEALDQIEYIIGGADTKWGAQRARDGHPEPFKMSHVEIGNEDVFDKSGSYDKRFSIFHKAIKARYPQLTLISTMAASATPSQRPEMIDDHTYAWGEAQMYEHLTDYDKRPRTDPKVFVGEWATHQGWPMPNMRAAIADAAYLASLERNADVVQMAAYAPLLANLSRVSGHSRDRSLQWATNLIGYDALKSYGTPSYYVQTMFSSHLGDVVLESSGRDIPNWTSDNGKTFPALHWVVTRKDEAGKPGRIQIKFASRAATDQPVRVKLTGVNKLAPTAQLTVMSSANPDAANSLDEPTRVAPKTQPLKGIAREFTLTLPAYSVGVLEIETR</sequence>
<evidence type="ECO:0000313" key="9">
    <source>
        <dbReference type="EMBL" id="MDR7299428.1"/>
    </source>
</evidence>
<comment type="catalytic activity">
    <reaction evidence="1">
        <text>Hydrolysis of terminal non-reducing alpha-L-arabinofuranoside residues in alpha-L-arabinosides.</text>
        <dbReference type="EC" id="3.2.1.55"/>
    </reaction>
</comment>
<evidence type="ECO:0000256" key="3">
    <source>
        <dbReference type="ARBA" id="ARBA00012670"/>
    </source>
</evidence>
<dbReference type="InterPro" id="IPR055235">
    <property type="entry name" value="ASD1_cat"/>
</dbReference>
<evidence type="ECO:0000256" key="7">
    <source>
        <dbReference type="SAM" id="SignalP"/>
    </source>
</evidence>
<dbReference type="PANTHER" id="PTHR31776">
    <property type="entry name" value="ALPHA-L-ARABINOFURANOSIDASE 1"/>
    <property type="match status" value="1"/>
</dbReference>
<evidence type="ECO:0000256" key="1">
    <source>
        <dbReference type="ARBA" id="ARBA00001462"/>
    </source>
</evidence>
<name>A0ABU1ZFR4_9BURK</name>
<dbReference type="Gene3D" id="3.20.20.80">
    <property type="entry name" value="Glycosidases"/>
    <property type="match status" value="1"/>
</dbReference>
<dbReference type="Pfam" id="PF22848">
    <property type="entry name" value="ASD1_dom"/>
    <property type="match status" value="1"/>
</dbReference>
<keyword evidence="6" id="KW-0325">Glycoprotein</keyword>
<keyword evidence="10" id="KW-1185">Reference proteome</keyword>
<keyword evidence="5 9" id="KW-0378">Hydrolase</keyword>
<protein>
    <recommendedName>
        <fullName evidence="3">non-reducing end alpha-L-arabinofuranosidase</fullName>
        <ecNumber evidence="3">3.2.1.55</ecNumber>
    </recommendedName>
</protein>
<feature type="chain" id="PRO_5045567191" description="non-reducing end alpha-L-arabinofuranosidase" evidence="7">
    <location>
        <begin position="24"/>
        <end position="665"/>
    </location>
</feature>
<comment type="caution">
    <text evidence="9">The sequence shown here is derived from an EMBL/GenBank/DDBJ whole genome shotgun (WGS) entry which is preliminary data.</text>
</comment>
<comment type="similarity">
    <text evidence="2">Belongs to the glycosyl hydrolase 51 family.</text>
</comment>
<dbReference type="RefSeq" id="WP_056876179.1">
    <property type="nucleotide sequence ID" value="NZ_JAVDXQ010000008.1"/>
</dbReference>
<evidence type="ECO:0000256" key="4">
    <source>
        <dbReference type="ARBA" id="ARBA00022729"/>
    </source>
</evidence>
<dbReference type="InterPro" id="IPR013780">
    <property type="entry name" value="Glyco_hydro_b"/>
</dbReference>
<dbReference type="SUPFAM" id="SSF51445">
    <property type="entry name" value="(Trans)glycosidases"/>
    <property type="match status" value="1"/>
</dbReference>
<dbReference type="Gene3D" id="2.60.40.1180">
    <property type="entry name" value="Golgi alpha-mannosidase II"/>
    <property type="match status" value="1"/>
</dbReference>
<keyword evidence="4 7" id="KW-0732">Signal</keyword>
<dbReference type="PANTHER" id="PTHR31776:SF0">
    <property type="entry name" value="ALPHA-L-ARABINOFURANOSIDASE 1"/>
    <property type="match status" value="1"/>
</dbReference>
<reference evidence="9 10" key="1">
    <citation type="submission" date="2023-07" db="EMBL/GenBank/DDBJ databases">
        <title>Sorghum-associated microbial communities from plants grown in Nebraska, USA.</title>
        <authorList>
            <person name="Schachtman D."/>
        </authorList>
    </citation>
    <scope>NUCLEOTIDE SEQUENCE [LARGE SCALE GENOMIC DNA]</scope>
    <source>
        <strain evidence="9 10">BE310</strain>
    </source>
</reference>
<dbReference type="GO" id="GO:0046556">
    <property type="term" value="F:alpha-L-arabinofuranosidase activity"/>
    <property type="evidence" value="ECO:0007669"/>
    <property type="project" value="UniProtKB-EC"/>
</dbReference>
<evidence type="ECO:0000256" key="6">
    <source>
        <dbReference type="ARBA" id="ARBA00023180"/>
    </source>
</evidence>
<evidence type="ECO:0000313" key="10">
    <source>
        <dbReference type="Proteomes" id="UP001180536"/>
    </source>
</evidence>
<dbReference type="SUPFAM" id="SSF51011">
    <property type="entry name" value="Glycosyl hydrolase domain"/>
    <property type="match status" value="1"/>
</dbReference>
<dbReference type="Proteomes" id="UP001180536">
    <property type="component" value="Unassembled WGS sequence"/>
</dbReference>
<feature type="signal peptide" evidence="7">
    <location>
        <begin position="1"/>
        <end position="23"/>
    </location>
</feature>
<dbReference type="InterPro" id="IPR017853">
    <property type="entry name" value="GH"/>
</dbReference>
<evidence type="ECO:0000259" key="8">
    <source>
        <dbReference type="SMART" id="SM00813"/>
    </source>
</evidence>
<dbReference type="InterPro" id="IPR010720">
    <property type="entry name" value="Alpha-L-AF_C"/>
</dbReference>
<gene>
    <name evidence="9" type="ORF">J2X16_004798</name>
</gene>
<evidence type="ECO:0000256" key="2">
    <source>
        <dbReference type="ARBA" id="ARBA00007186"/>
    </source>
</evidence>
<feature type="domain" description="Alpha-L-arabinofuranosidase C-terminal" evidence="8">
    <location>
        <begin position="455"/>
        <end position="656"/>
    </location>
</feature>
<evidence type="ECO:0000256" key="5">
    <source>
        <dbReference type="ARBA" id="ARBA00022801"/>
    </source>
</evidence>
<dbReference type="SMART" id="SM00813">
    <property type="entry name" value="Alpha-L-AF_C"/>
    <property type="match status" value="1"/>
</dbReference>